<evidence type="ECO:0000256" key="3">
    <source>
        <dbReference type="ARBA" id="ARBA00023163"/>
    </source>
</evidence>
<dbReference type="InterPro" id="IPR009057">
    <property type="entry name" value="Homeodomain-like_sf"/>
</dbReference>
<dbReference type="PANTHER" id="PTHR46796:SF6">
    <property type="entry name" value="ARAC SUBFAMILY"/>
    <property type="match status" value="1"/>
</dbReference>
<evidence type="ECO:0000259" key="4">
    <source>
        <dbReference type="PROSITE" id="PS01124"/>
    </source>
</evidence>
<dbReference type="SMART" id="SM00342">
    <property type="entry name" value="HTH_ARAC"/>
    <property type="match status" value="1"/>
</dbReference>
<dbReference type="AlphaFoldDB" id="A0A3S0XLX0"/>
<evidence type="ECO:0000313" key="5">
    <source>
        <dbReference type="EMBL" id="RUR73039.1"/>
    </source>
</evidence>
<comment type="caution">
    <text evidence="5">The sequence shown here is derived from an EMBL/GenBank/DDBJ whole genome shotgun (WGS) entry which is preliminary data.</text>
</comment>
<evidence type="ECO:0000256" key="2">
    <source>
        <dbReference type="ARBA" id="ARBA00023125"/>
    </source>
</evidence>
<gene>
    <name evidence="5" type="ORF">PCC6912_58860</name>
</gene>
<protein>
    <submittedName>
        <fullName evidence="5">AraC family transcriptional regulator</fullName>
    </submittedName>
</protein>
<dbReference type="InterPro" id="IPR018062">
    <property type="entry name" value="HTH_AraC-typ_CS"/>
</dbReference>
<name>A0A3S0XLX0_CHLFR</name>
<dbReference type="STRING" id="211165.GCA_000317285_02023"/>
<proteinExistence type="predicted"/>
<dbReference type="GO" id="GO:0003700">
    <property type="term" value="F:DNA-binding transcription factor activity"/>
    <property type="evidence" value="ECO:0007669"/>
    <property type="project" value="InterPro"/>
</dbReference>
<dbReference type="PROSITE" id="PS01124">
    <property type="entry name" value="HTH_ARAC_FAMILY_2"/>
    <property type="match status" value="1"/>
</dbReference>
<evidence type="ECO:0000256" key="1">
    <source>
        <dbReference type="ARBA" id="ARBA00023015"/>
    </source>
</evidence>
<dbReference type="PROSITE" id="PS00041">
    <property type="entry name" value="HTH_ARAC_FAMILY_1"/>
    <property type="match status" value="1"/>
</dbReference>
<keyword evidence="1" id="KW-0805">Transcription regulation</keyword>
<dbReference type="InterPro" id="IPR018060">
    <property type="entry name" value="HTH_AraC"/>
</dbReference>
<keyword evidence="2" id="KW-0238">DNA-binding</keyword>
<keyword evidence="3" id="KW-0804">Transcription</keyword>
<dbReference type="EMBL" id="RSCJ01000039">
    <property type="protein sequence ID" value="RUR73039.1"/>
    <property type="molecule type" value="Genomic_DNA"/>
</dbReference>
<dbReference type="PANTHER" id="PTHR46796">
    <property type="entry name" value="HTH-TYPE TRANSCRIPTIONAL ACTIVATOR RHAS-RELATED"/>
    <property type="match status" value="1"/>
</dbReference>
<evidence type="ECO:0000313" key="6">
    <source>
        <dbReference type="Proteomes" id="UP000268857"/>
    </source>
</evidence>
<keyword evidence="6" id="KW-1185">Reference proteome</keyword>
<accession>A0A3S0XLX0</accession>
<dbReference type="SUPFAM" id="SSF46689">
    <property type="entry name" value="Homeodomain-like"/>
    <property type="match status" value="2"/>
</dbReference>
<sequence>MPAAHETPEFFNTRHMVVIQTPVLSLVKLERKLNNRWRNESFKQGDSIVYPANVPRLERWHHKARKEWGSINLCFEPNLVATIAREVVDPDRVELISPAPQPDPLIEHIGLTLKTELESDAAGSYLYAESAATLLSVHLLKKYSTLQPNLPEYQDGLPQHYLKQVIDYIHAHLDENIRLAELANLANMSQYYFCRLFKQSMGISPHHYLIQQRVERAKQLLKLQGWTIADIALECGFYNQTHLTKHFRQMTGTTPKAYAIACR</sequence>
<dbReference type="Proteomes" id="UP000268857">
    <property type="component" value="Unassembled WGS sequence"/>
</dbReference>
<reference evidence="5 6" key="1">
    <citation type="journal article" date="2019" name="Genome Biol. Evol.">
        <title>Day and night: Metabolic profiles and evolutionary relationships of six axenic non-marine cyanobacteria.</title>
        <authorList>
            <person name="Will S.E."/>
            <person name="Henke P."/>
            <person name="Boedeker C."/>
            <person name="Huang S."/>
            <person name="Brinkmann H."/>
            <person name="Rohde M."/>
            <person name="Jarek M."/>
            <person name="Friedl T."/>
            <person name="Seufert S."/>
            <person name="Schumacher M."/>
            <person name="Overmann J."/>
            <person name="Neumann-Schaal M."/>
            <person name="Petersen J."/>
        </authorList>
    </citation>
    <scope>NUCLEOTIDE SEQUENCE [LARGE SCALE GENOMIC DNA]</scope>
    <source>
        <strain evidence="5 6">PCC 6912</strain>
    </source>
</reference>
<dbReference type="Pfam" id="PF12833">
    <property type="entry name" value="HTH_18"/>
    <property type="match status" value="1"/>
</dbReference>
<dbReference type="Gene3D" id="1.10.10.60">
    <property type="entry name" value="Homeodomain-like"/>
    <property type="match status" value="2"/>
</dbReference>
<feature type="domain" description="HTH araC/xylS-type" evidence="4">
    <location>
        <begin position="163"/>
        <end position="261"/>
    </location>
</feature>
<dbReference type="GO" id="GO:0043565">
    <property type="term" value="F:sequence-specific DNA binding"/>
    <property type="evidence" value="ECO:0007669"/>
    <property type="project" value="InterPro"/>
</dbReference>
<organism evidence="5 6">
    <name type="scientific">Chlorogloeopsis fritschii PCC 6912</name>
    <dbReference type="NCBI Taxonomy" id="211165"/>
    <lineage>
        <taxon>Bacteria</taxon>
        <taxon>Bacillati</taxon>
        <taxon>Cyanobacteriota</taxon>
        <taxon>Cyanophyceae</taxon>
        <taxon>Nostocales</taxon>
        <taxon>Chlorogloeopsidaceae</taxon>
        <taxon>Chlorogloeopsis</taxon>
    </lineage>
</organism>
<dbReference type="InterPro" id="IPR050204">
    <property type="entry name" value="AraC_XylS_family_regulators"/>
</dbReference>